<dbReference type="GO" id="GO:0034398">
    <property type="term" value="P:telomere tethering at nuclear periphery"/>
    <property type="evidence" value="ECO:0007669"/>
    <property type="project" value="TreeGrafter"/>
</dbReference>
<evidence type="ECO:0000259" key="11">
    <source>
        <dbReference type="PROSITE" id="PS51434"/>
    </source>
</evidence>
<dbReference type="SUPFAM" id="SSF54236">
    <property type="entry name" value="Ubiquitin-like"/>
    <property type="match status" value="1"/>
</dbReference>
<dbReference type="InterPro" id="IPR000626">
    <property type="entry name" value="Ubiquitin-like_dom"/>
</dbReference>
<dbReference type="PANTHER" id="PTHR23198">
    <property type="entry name" value="NUCLEOPORIN"/>
    <property type="match status" value="1"/>
</dbReference>
<keyword evidence="4" id="KW-0509">mRNA transport</keyword>
<dbReference type="GO" id="GO:0000973">
    <property type="term" value="P:post-transcriptional tethering of RNA polymerase II gene DNA at nuclear periphery"/>
    <property type="evidence" value="ECO:0007669"/>
    <property type="project" value="TreeGrafter"/>
</dbReference>
<dbReference type="InterPro" id="IPR007230">
    <property type="entry name" value="Nup98_auto-Pept-S59_dom"/>
</dbReference>
<evidence type="ECO:0000259" key="10">
    <source>
        <dbReference type="PROSITE" id="PS50053"/>
    </source>
</evidence>
<dbReference type="GO" id="GO:0051028">
    <property type="term" value="P:mRNA transport"/>
    <property type="evidence" value="ECO:0007669"/>
    <property type="project" value="UniProtKB-KW"/>
</dbReference>
<protein>
    <recommendedName>
        <fullName evidence="14">Peptidase S59 domain-containing protein</fullName>
    </recommendedName>
</protein>
<comment type="subcellular location">
    <subcellularLocation>
        <location evidence="1">Nucleus</location>
        <location evidence="1">Nuclear pore complex</location>
    </subcellularLocation>
</comment>
<dbReference type="CDD" id="cd17039">
    <property type="entry name" value="Ubl_ubiquitin_like"/>
    <property type="match status" value="1"/>
</dbReference>
<evidence type="ECO:0000313" key="13">
    <source>
        <dbReference type="Proteomes" id="UP001162131"/>
    </source>
</evidence>
<feature type="region of interest" description="Disordered" evidence="9">
    <location>
        <begin position="419"/>
        <end position="465"/>
    </location>
</feature>
<evidence type="ECO:0000256" key="7">
    <source>
        <dbReference type="ARBA" id="ARBA00023132"/>
    </source>
</evidence>
<feature type="compositionally biased region" description="Polar residues" evidence="9">
    <location>
        <begin position="319"/>
        <end position="365"/>
    </location>
</feature>
<dbReference type="Proteomes" id="UP001162131">
    <property type="component" value="Unassembled WGS sequence"/>
</dbReference>
<dbReference type="AlphaFoldDB" id="A0AAU9IEH8"/>
<dbReference type="GO" id="GO:0006405">
    <property type="term" value="P:RNA export from nucleus"/>
    <property type="evidence" value="ECO:0007669"/>
    <property type="project" value="TreeGrafter"/>
</dbReference>
<feature type="compositionally biased region" description="Low complexity" evidence="9">
    <location>
        <begin position="294"/>
        <end position="318"/>
    </location>
</feature>
<dbReference type="GO" id="GO:0003723">
    <property type="term" value="F:RNA binding"/>
    <property type="evidence" value="ECO:0007669"/>
    <property type="project" value="TreeGrafter"/>
</dbReference>
<keyword evidence="7" id="KW-0906">Nuclear pore complex</keyword>
<feature type="domain" description="Peptidase S59" evidence="11">
    <location>
        <begin position="714"/>
        <end position="845"/>
    </location>
</feature>
<name>A0AAU9IEH8_9CILI</name>
<dbReference type="InterPro" id="IPR029071">
    <property type="entry name" value="Ubiquitin-like_domsf"/>
</dbReference>
<dbReference type="SUPFAM" id="SSF82215">
    <property type="entry name" value="C-terminal autoproteolytic domain of nucleoporin nup98"/>
    <property type="match status" value="1"/>
</dbReference>
<reference evidence="12" key="1">
    <citation type="submission" date="2021-09" db="EMBL/GenBank/DDBJ databases">
        <authorList>
            <consortium name="AG Swart"/>
            <person name="Singh M."/>
            <person name="Singh A."/>
            <person name="Seah K."/>
            <person name="Emmerich C."/>
        </authorList>
    </citation>
    <scope>NUCLEOTIDE SEQUENCE</scope>
    <source>
        <strain evidence="12">ATCC30299</strain>
    </source>
</reference>
<evidence type="ECO:0000256" key="1">
    <source>
        <dbReference type="ARBA" id="ARBA00004567"/>
    </source>
</evidence>
<keyword evidence="6" id="KW-0811">Translocation</keyword>
<keyword evidence="3" id="KW-0813">Transport</keyword>
<feature type="compositionally biased region" description="Low complexity" evidence="9">
    <location>
        <begin position="425"/>
        <end position="446"/>
    </location>
</feature>
<evidence type="ECO:0000256" key="9">
    <source>
        <dbReference type="SAM" id="MobiDB-lite"/>
    </source>
</evidence>
<dbReference type="InterPro" id="IPR036903">
    <property type="entry name" value="Nup98_auto-Pept-S59_dom_sf"/>
</dbReference>
<organism evidence="12 13">
    <name type="scientific">Blepharisma stoltei</name>
    <dbReference type="NCBI Taxonomy" id="1481888"/>
    <lineage>
        <taxon>Eukaryota</taxon>
        <taxon>Sar</taxon>
        <taxon>Alveolata</taxon>
        <taxon>Ciliophora</taxon>
        <taxon>Postciliodesmatophora</taxon>
        <taxon>Heterotrichea</taxon>
        <taxon>Heterotrichida</taxon>
        <taxon>Blepharismidae</taxon>
        <taxon>Blepharisma</taxon>
    </lineage>
</organism>
<evidence type="ECO:0008006" key="14">
    <source>
        <dbReference type="Google" id="ProtNLM"/>
    </source>
</evidence>
<evidence type="ECO:0000256" key="5">
    <source>
        <dbReference type="ARBA" id="ARBA00022927"/>
    </source>
</evidence>
<evidence type="ECO:0000256" key="3">
    <source>
        <dbReference type="ARBA" id="ARBA00022448"/>
    </source>
</evidence>
<gene>
    <name evidence="12" type="ORF">BSTOLATCC_MIC343</name>
</gene>
<dbReference type="Pfam" id="PF00240">
    <property type="entry name" value="ubiquitin"/>
    <property type="match status" value="1"/>
</dbReference>
<proteinExistence type="inferred from homology"/>
<accession>A0AAU9IEH8</accession>
<evidence type="ECO:0000256" key="6">
    <source>
        <dbReference type="ARBA" id="ARBA00023010"/>
    </source>
</evidence>
<dbReference type="GO" id="GO:0008139">
    <property type="term" value="F:nuclear localization sequence binding"/>
    <property type="evidence" value="ECO:0007669"/>
    <property type="project" value="TreeGrafter"/>
</dbReference>
<dbReference type="PROSITE" id="PS51434">
    <property type="entry name" value="NUP_C"/>
    <property type="match status" value="1"/>
</dbReference>
<dbReference type="Gene3D" id="3.30.1610.10">
    <property type="entry name" value="Peptidase S59, nucleoporin"/>
    <property type="match status" value="1"/>
</dbReference>
<dbReference type="Pfam" id="PF04096">
    <property type="entry name" value="Nucleoporin2"/>
    <property type="match status" value="1"/>
</dbReference>
<feature type="compositionally biased region" description="Low complexity" evidence="9">
    <location>
        <begin position="16"/>
        <end position="38"/>
    </location>
</feature>
<feature type="domain" description="Ubiquitin-like" evidence="10">
    <location>
        <begin position="619"/>
        <end position="694"/>
    </location>
</feature>
<feature type="compositionally biased region" description="Polar residues" evidence="9">
    <location>
        <begin position="373"/>
        <end position="405"/>
    </location>
</feature>
<dbReference type="Gene3D" id="3.10.20.90">
    <property type="entry name" value="Phosphatidylinositol 3-kinase Catalytic Subunit, Chain A, domain 1"/>
    <property type="match status" value="1"/>
</dbReference>
<feature type="compositionally biased region" description="Low complexity" evidence="9">
    <location>
        <begin position="270"/>
        <end position="285"/>
    </location>
</feature>
<comment type="similarity">
    <text evidence="2">Belongs to the nucleoporin GLFG family.</text>
</comment>
<keyword evidence="13" id="KW-1185">Reference proteome</keyword>
<dbReference type="Gene3D" id="1.10.10.2360">
    <property type="match status" value="1"/>
</dbReference>
<evidence type="ECO:0000256" key="2">
    <source>
        <dbReference type="ARBA" id="ARBA00008926"/>
    </source>
</evidence>
<evidence type="ECO:0000256" key="4">
    <source>
        <dbReference type="ARBA" id="ARBA00022816"/>
    </source>
</evidence>
<dbReference type="GO" id="GO:0044614">
    <property type="term" value="C:nuclear pore cytoplasmic filaments"/>
    <property type="evidence" value="ECO:0007669"/>
    <property type="project" value="TreeGrafter"/>
</dbReference>
<dbReference type="GO" id="GO:0017056">
    <property type="term" value="F:structural constituent of nuclear pore"/>
    <property type="evidence" value="ECO:0007669"/>
    <property type="project" value="InterPro"/>
</dbReference>
<evidence type="ECO:0000313" key="12">
    <source>
        <dbReference type="EMBL" id="CAG9310134.1"/>
    </source>
</evidence>
<sequence length="845" mass="92064">MNMQSQPGLFRQPAQMGMQGFGSNFSSSFQPTSQPFASNFNAPPQGGFGVPSAMPASVPTTSFMTPGFSQGTFGANPVQQPTQFSQSSVPGFGNQQSFGMQTAPTFPNNTMGFSQPMTSPMGTFQTGYQQMPMGNMMNQGKGSLMSKYRPTAIRDDAGANINVAHITAIQEYQSKTTEELRFEDYKCNDGHKRNTQAGMTSMMGQPTPSFSGQTGLFGATSTPMQNNAALPNFGGNNQQNQWKPPTTTLFGNNTMMPNQQTPGQSTLFRPTTAPNTLAAPASGTSLFGGGGNPFGQPQAQPPQQSSSLFPQSNSLFSQNPQQGQQSLFNPATNIMNPNNQSPNRSLFGNNSLTPGQPAFNQQPAQPGSLFGGATSQPQTSLFSATPQQSNLGATQPNSLFGGATSNSLFGGASTSQLGGTLFNNSQQPGSQPSFFSQPQQAQSSLFGGSQPMGGGSLFANTQKPGYFGAPTQPGMFGQSQIPPQMETILTASKDPHGLSLLFPGKSPDSLLDEYKKNMASIQQQPEHKSIINRASSTPKINYDLGNDNWRQNLEKKSYTPSKKSEPFGLLSIPSKERFIITKRPSFEGVKLEEYHDEDNTKYFKVVSPTPSTVRHVNTTEILVVAYNPFPIRMTIPVASKTSIKEIRYQVSKHLEGIEESRIQLVFKSKILQDSDTVKSLSMVHHDVIDVIVTQDPQDSKQKLAPAEQLPKLTKNNYSTKPSIIELARMTSDELKRIKNFTVENEYGKIVFEGETSVIGLDLDKLVDIKQSEVTVYPDDSDENKPKIGEGLNKPATVYLFNCMTKKEVPDNIFVQKLKKLGERDGSEFVSWDSNSKIWVFKVKHF</sequence>
<dbReference type="PANTHER" id="PTHR23198:SF6">
    <property type="entry name" value="NUCLEAR PORE COMPLEX PROTEIN NUP98-NUP96"/>
    <property type="match status" value="1"/>
</dbReference>
<feature type="compositionally biased region" description="Polar residues" evidence="9">
    <location>
        <begin position="258"/>
        <end position="269"/>
    </location>
</feature>
<keyword evidence="8" id="KW-0539">Nucleus</keyword>
<keyword evidence="5" id="KW-0653">Protein transport</keyword>
<comment type="caution">
    <text evidence="12">The sequence shown here is derived from an EMBL/GenBank/DDBJ whole genome shotgun (WGS) entry which is preliminary data.</text>
</comment>
<dbReference type="PROSITE" id="PS50053">
    <property type="entry name" value="UBIQUITIN_2"/>
    <property type="match status" value="1"/>
</dbReference>
<dbReference type="EMBL" id="CAJZBQ010000001">
    <property type="protein sequence ID" value="CAG9310134.1"/>
    <property type="molecule type" value="Genomic_DNA"/>
</dbReference>
<dbReference type="InterPro" id="IPR037665">
    <property type="entry name" value="Nucleoporin_S59-like"/>
</dbReference>
<feature type="region of interest" description="Disordered" evidence="9">
    <location>
        <begin position="258"/>
        <end position="405"/>
    </location>
</feature>
<evidence type="ECO:0000256" key="8">
    <source>
        <dbReference type="ARBA" id="ARBA00023242"/>
    </source>
</evidence>
<feature type="region of interest" description="Disordered" evidence="9">
    <location>
        <begin position="13"/>
        <end position="48"/>
    </location>
</feature>
<dbReference type="GO" id="GO:0006606">
    <property type="term" value="P:protein import into nucleus"/>
    <property type="evidence" value="ECO:0007669"/>
    <property type="project" value="TreeGrafter"/>
</dbReference>